<sequence>MKPETDKEVDIAIIGGGVAGCTAAMALADSYSIMLIDQTDSPPERIGECLAPAARRILKRLDLLEGLDRSLQPNKQNPHLKHIGTQSCWGNEQVRIVDHLRNPDGFGWHLDRQAFEIYLRETAVQRGINCLWPAKLRSVNFEDHHWWITASQKDEVSDDPFYRIKAKFVIDASGRQSHFARKIGIGRQQYDKLISCWATLPNQEANQMSTISASEFGWWYTAPLPNNRRVLALQTDPDLIERNTLKNVDQFIRLAQTNREMAQLIQRNPGVINFHQTVSANSTRLTQVAGQQWVALGDAAMSFDPLSSQGMFNAMAGAVQLAELMMESGLEIQNSYTHQLDRIWEHYTRHKRIYYREEMRWKDSAFWKRRH</sequence>
<dbReference type="STRING" id="288992.SAMN04488522_101829"/>
<organism evidence="1 2">
    <name type="scientific">Pedobacter caeni</name>
    <dbReference type="NCBI Taxonomy" id="288992"/>
    <lineage>
        <taxon>Bacteria</taxon>
        <taxon>Pseudomonadati</taxon>
        <taxon>Bacteroidota</taxon>
        <taxon>Sphingobacteriia</taxon>
        <taxon>Sphingobacteriales</taxon>
        <taxon>Sphingobacteriaceae</taxon>
        <taxon>Pedobacter</taxon>
    </lineage>
</organism>
<dbReference type="OrthoDB" id="9806565at2"/>
<reference evidence="2" key="1">
    <citation type="submission" date="2016-11" db="EMBL/GenBank/DDBJ databases">
        <authorList>
            <person name="Varghese N."/>
            <person name="Submissions S."/>
        </authorList>
    </citation>
    <scope>NUCLEOTIDE SEQUENCE [LARGE SCALE GENOMIC DNA]</scope>
    <source>
        <strain evidence="2">DSM 16990</strain>
    </source>
</reference>
<dbReference type="Pfam" id="PF04820">
    <property type="entry name" value="Trp_halogenase"/>
    <property type="match status" value="2"/>
</dbReference>
<dbReference type="Gene3D" id="3.50.50.60">
    <property type="entry name" value="FAD/NAD(P)-binding domain"/>
    <property type="match status" value="1"/>
</dbReference>
<dbReference type="InterPro" id="IPR050816">
    <property type="entry name" value="Flavin-dep_Halogenase_NPB"/>
</dbReference>
<dbReference type="InterPro" id="IPR006905">
    <property type="entry name" value="Flavin_halogenase"/>
</dbReference>
<dbReference type="AlphaFoldDB" id="A0A1M4V9V6"/>
<protein>
    <submittedName>
        <fullName evidence="1">Dehydrogenase (Flavoprotein)</fullName>
    </submittedName>
</protein>
<dbReference type="PANTHER" id="PTHR43747:SF1">
    <property type="entry name" value="SLR1998 PROTEIN"/>
    <property type="match status" value="1"/>
</dbReference>
<keyword evidence="2" id="KW-1185">Reference proteome</keyword>
<gene>
    <name evidence="1" type="ORF">SAMN04488522_101829</name>
</gene>
<dbReference type="Gene3D" id="3.30.9.100">
    <property type="match status" value="1"/>
</dbReference>
<name>A0A1M4V9V6_9SPHI</name>
<dbReference type="SUPFAM" id="SSF51905">
    <property type="entry name" value="FAD/NAD(P)-binding domain"/>
    <property type="match status" value="1"/>
</dbReference>
<dbReference type="InterPro" id="IPR036188">
    <property type="entry name" value="FAD/NAD-bd_sf"/>
</dbReference>
<dbReference type="PANTHER" id="PTHR43747">
    <property type="entry name" value="FAD-BINDING PROTEIN"/>
    <property type="match status" value="1"/>
</dbReference>
<dbReference type="EMBL" id="FQUQ01000001">
    <property type="protein sequence ID" value="SHE65618.1"/>
    <property type="molecule type" value="Genomic_DNA"/>
</dbReference>
<proteinExistence type="predicted"/>
<dbReference type="Proteomes" id="UP000184287">
    <property type="component" value="Unassembled WGS sequence"/>
</dbReference>
<dbReference type="RefSeq" id="WP_073227745.1">
    <property type="nucleotide sequence ID" value="NZ_FQUQ01000001.1"/>
</dbReference>
<dbReference type="GO" id="GO:0004497">
    <property type="term" value="F:monooxygenase activity"/>
    <property type="evidence" value="ECO:0007669"/>
    <property type="project" value="InterPro"/>
</dbReference>
<accession>A0A1M4V9V6</accession>
<dbReference type="PROSITE" id="PS51257">
    <property type="entry name" value="PROKAR_LIPOPROTEIN"/>
    <property type="match status" value="1"/>
</dbReference>
<dbReference type="PRINTS" id="PR00420">
    <property type="entry name" value="RNGMNOXGNASE"/>
</dbReference>
<evidence type="ECO:0000313" key="1">
    <source>
        <dbReference type="EMBL" id="SHE65618.1"/>
    </source>
</evidence>
<evidence type="ECO:0000313" key="2">
    <source>
        <dbReference type="Proteomes" id="UP000184287"/>
    </source>
</evidence>